<name>A0A5C5WEK6_9BACT</name>
<dbReference type="RefSeq" id="WP_146517571.1">
    <property type="nucleotide sequence ID" value="NZ_SJPI01000004.1"/>
</dbReference>
<evidence type="ECO:0000313" key="1">
    <source>
        <dbReference type="EMBL" id="TWT48172.1"/>
    </source>
</evidence>
<keyword evidence="2" id="KW-1185">Reference proteome</keyword>
<accession>A0A5C5WEK6</accession>
<reference evidence="1 2" key="1">
    <citation type="submission" date="2019-02" db="EMBL/GenBank/DDBJ databases">
        <title>Deep-cultivation of Planctomycetes and their phenomic and genomic characterization uncovers novel biology.</title>
        <authorList>
            <person name="Wiegand S."/>
            <person name="Jogler M."/>
            <person name="Boedeker C."/>
            <person name="Pinto D."/>
            <person name="Vollmers J."/>
            <person name="Rivas-Marin E."/>
            <person name="Kohn T."/>
            <person name="Peeters S.H."/>
            <person name="Heuer A."/>
            <person name="Rast P."/>
            <person name="Oberbeckmann S."/>
            <person name="Bunk B."/>
            <person name="Jeske O."/>
            <person name="Meyerdierks A."/>
            <person name="Storesund J.E."/>
            <person name="Kallscheuer N."/>
            <person name="Luecker S."/>
            <person name="Lage O.M."/>
            <person name="Pohl T."/>
            <person name="Merkel B.J."/>
            <person name="Hornburger P."/>
            <person name="Mueller R.-W."/>
            <person name="Bruemmer F."/>
            <person name="Labrenz M."/>
            <person name="Spormann A.M."/>
            <person name="Op Den Camp H."/>
            <person name="Overmann J."/>
            <person name="Amann R."/>
            <person name="Jetten M.S.M."/>
            <person name="Mascher T."/>
            <person name="Medema M.H."/>
            <person name="Devos D.P."/>
            <person name="Kaster A.-K."/>
            <person name="Ovreas L."/>
            <person name="Rohde M."/>
            <person name="Galperin M.Y."/>
            <person name="Jogler C."/>
        </authorList>
    </citation>
    <scope>NUCLEOTIDE SEQUENCE [LARGE SCALE GENOMIC DNA]</scope>
    <source>
        <strain evidence="1 2">Pla22</strain>
    </source>
</reference>
<dbReference type="Proteomes" id="UP000316598">
    <property type="component" value="Unassembled WGS sequence"/>
</dbReference>
<organism evidence="1 2">
    <name type="scientific">Rubripirellula amarantea</name>
    <dbReference type="NCBI Taxonomy" id="2527999"/>
    <lineage>
        <taxon>Bacteria</taxon>
        <taxon>Pseudomonadati</taxon>
        <taxon>Planctomycetota</taxon>
        <taxon>Planctomycetia</taxon>
        <taxon>Pirellulales</taxon>
        <taxon>Pirellulaceae</taxon>
        <taxon>Rubripirellula</taxon>
    </lineage>
</organism>
<dbReference type="OrthoDB" id="292234at2"/>
<dbReference type="AlphaFoldDB" id="A0A5C5WEK6"/>
<comment type="caution">
    <text evidence="1">The sequence shown here is derived from an EMBL/GenBank/DDBJ whole genome shotgun (WGS) entry which is preliminary data.</text>
</comment>
<gene>
    <name evidence="1" type="ORF">Pla22_51730</name>
</gene>
<dbReference type="EMBL" id="SJPI01000004">
    <property type="protein sequence ID" value="TWT48172.1"/>
    <property type="molecule type" value="Genomic_DNA"/>
</dbReference>
<protein>
    <submittedName>
        <fullName evidence="1">Uncharacterized protein</fullName>
    </submittedName>
</protein>
<proteinExistence type="predicted"/>
<sequence length="107" mass="12031">MIARDRALALLTQCTGETIWPLDHCQEQRVPQAWIDELADAFESSFDRDRDTIYFQERPTNHFHGIRDVDLAIKLAGVLGVDMSRIEGRVASRSAMVAAIKDAVMEG</sequence>
<evidence type="ECO:0000313" key="2">
    <source>
        <dbReference type="Proteomes" id="UP000316598"/>
    </source>
</evidence>